<organism evidence="3 4">
    <name type="scientific">Pseudonocardia kunmingensis</name>
    <dbReference type="NCBI Taxonomy" id="630975"/>
    <lineage>
        <taxon>Bacteria</taxon>
        <taxon>Bacillati</taxon>
        <taxon>Actinomycetota</taxon>
        <taxon>Actinomycetes</taxon>
        <taxon>Pseudonocardiales</taxon>
        <taxon>Pseudonocardiaceae</taxon>
        <taxon>Pseudonocardia</taxon>
    </lineage>
</organism>
<name>A0A543DR15_9PSEU</name>
<dbReference type="Gene3D" id="1.10.10.10">
    <property type="entry name" value="Winged helix-like DNA-binding domain superfamily/Winged helix DNA-binding domain"/>
    <property type="match status" value="1"/>
</dbReference>
<dbReference type="Gene3D" id="3.40.50.10490">
    <property type="entry name" value="Glucose-6-phosphate isomerase like protein, domain 1"/>
    <property type="match status" value="1"/>
</dbReference>
<reference evidence="3 4" key="1">
    <citation type="submission" date="2019-06" db="EMBL/GenBank/DDBJ databases">
        <title>Sequencing the genomes of 1000 actinobacteria strains.</title>
        <authorList>
            <person name="Klenk H.-P."/>
        </authorList>
    </citation>
    <scope>NUCLEOTIDE SEQUENCE [LARGE SCALE GENOMIC DNA]</scope>
    <source>
        <strain evidence="3 4">DSM 45301</strain>
    </source>
</reference>
<keyword evidence="4" id="KW-1185">Reference proteome</keyword>
<accession>A0A543DR15</accession>
<dbReference type="InterPro" id="IPR000281">
    <property type="entry name" value="HTH_RpiR"/>
</dbReference>
<feature type="domain" description="HTH rpiR-type" evidence="1">
    <location>
        <begin position="3"/>
        <end position="79"/>
    </location>
</feature>
<dbReference type="GO" id="GO:0003700">
    <property type="term" value="F:DNA-binding transcription factor activity"/>
    <property type="evidence" value="ECO:0007669"/>
    <property type="project" value="InterPro"/>
</dbReference>
<sequence>MPDTLSSRLESRAERLPPAELAVARYMAAHLDLVAARSALEIAEAVGTSDATVVRTARSLGYTGLRELKRDAVAVLARREDPAAVLSDRLGRADDPQHRAQRVFRDSARVVGALDESIRLDVWEAAVTAALESDRVVCYGIGPAGAVAEFCANSLRRVGLAAVASATTGLSLADELLGLRGGDLLVVFAPLRLFREISVVLDRAREVGARSLAVTEALAQPLRERADLVLETPPSTTATASESIAAFAVAHALTIDIAARTRESSVATMSRLNELRHRVSGDDPER</sequence>
<dbReference type="InterPro" id="IPR047640">
    <property type="entry name" value="RpiR-like"/>
</dbReference>
<dbReference type="InterPro" id="IPR046348">
    <property type="entry name" value="SIS_dom_sf"/>
</dbReference>
<evidence type="ECO:0000259" key="1">
    <source>
        <dbReference type="PROSITE" id="PS51071"/>
    </source>
</evidence>
<dbReference type="InterPro" id="IPR001347">
    <property type="entry name" value="SIS_dom"/>
</dbReference>
<dbReference type="InterPro" id="IPR009057">
    <property type="entry name" value="Homeodomain-like_sf"/>
</dbReference>
<dbReference type="PANTHER" id="PTHR30514">
    <property type="entry name" value="GLUCOKINASE"/>
    <property type="match status" value="1"/>
</dbReference>
<feature type="domain" description="SIS" evidence="2">
    <location>
        <begin position="126"/>
        <end position="263"/>
    </location>
</feature>
<dbReference type="GO" id="GO:0097367">
    <property type="term" value="F:carbohydrate derivative binding"/>
    <property type="evidence" value="ECO:0007669"/>
    <property type="project" value="InterPro"/>
</dbReference>
<evidence type="ECO:0000313" key="3">
    <source>
        <dbReference type="EMBL" id="TQM11762.1"/>
    </source>
</evidence>
<comment type="caution">
    <text evidence="3">The sequence shown here is derived from an EMBL/GenBank/DDBJ whole genome shotgun (WGS) entry which is preliminary data.</text>
</comment>
<dbReference type="InterPro" id="IPR036388">
    <property type="entry name" value="WH-like_DNA-bd_sf"/>
</dbReference>
<dbReference type="SUPFAM" id="SSF53697">
    <property type="entry name" value="SIS domain"/>
    <property type="match status" value="1"/>
</dbReference>
<proteinExistence type="predicted"/>
<dbReference type="GO" id="GO:1901135">
    <property type="term" value="P:carbohydrate derivative metabolic process"/>
    <property type="evidence" value="ECO:0007669"/>
    <property type="project" value="InterPro"/>
</dbReference>
<gene>
    <name evidence="3" type="ORF">FB558_4332</name>
</gene>
<dbReference type="EMBL" id="VFPA01000002">
    <property type="protein sequence ID" value="TQM11762.1"/>
    <property type="molecule type" value="Genomic_DNA"/>
</dbReference>
<evidence type="ECO:0000259" key="2">
    <source>
        <dbReference type="PROSITE" id="PS51464"/>
    </source>
</evidence>
<evidence type="ECO:0000313" key="4">
    <source>
        <dbReference type="Proteomes" id="UP000315677"/>
    </source>
</evidence>
<dbReference type="Pfam" id="PF01380">
    <property type="entry name" value="SIS"/>
    <property type="match status" value="1"/>
</dbReference>
<dbReference type="GO" id="GO:0003677">
    <property type="term" value="F:DNA binding"/>
    <property type="evidence" value="ECO:0007669"/>
    <property type="project" value="InterPro"/>
</dbReference>
<dbReference type="PROSITE" id="PS51071">
    <property type="entry name" value="HTH_RPIR"/>
    <property type="match status" value="1"/>
</dbReference>
<protein>
    <submittedName>
        <fullName evidence="3">RpiR family transcriptional regulator</fullName>
    </submittedName>
</protein>
<dbReference type="AlphaFoldDB" id="A0A543DR15"/>
<dbReference type="Pfam" id="PF01418">
    <property type="entry name" value="HTH_6"/>
    <property type="match status" value="1"/>
</dbReference>
<dbReference type="SUPFAM" id="SSF46689">
    <property type="entry name" value="Homeodomain-like"/>
    <property type="match status" value="1"/>
</dbReference>
<dbReference type="PROSITE" id="PS51464">
    <property type="entry name" value="SIS"/>
    <property type="match status" value="1"/>
</dbReference>
<dbReference type="RefSeq" id="WP_170231446.1">
    <property type="nucleotide sequence ID" value="NZ_VFPA01000002.1"/>
</dbReference>
<dbReference type="Proteomes" id="UP000315677">
    <property type="component" value="Unassembled WGS sequence"/>
</dbReference>